<evidence type="ECO:0000256" key="9">
    <source>
        <dbReference type="PROSITE-ProRule" id="PRU00042"/>
    </source>
</evidence>
<feature type="domain" description="C2H2-type" evidence="11">
    <location>
        <begin position="1027"/>
        <end position="1054"/>
    </location>
</feature>
<dbReference type="EMBL" id="JARGDH010000003">
    <property type="protein sequence ID" value="KAL0273645.1"/>
    <property type="molecule type" value="Genomic_DNA"/>
</dbReference>
<sequence length="1641" mass="188240">MCKKSCLTSSLKDFVSLIGDEEGLKTIPDSQGDIDLECKSWTESCDEGDLKNSEDANKKKQTDFLKKKNASFFDKLKEKLLTSGSENCNLVCDYCGHESKCLSEAVAHQKRHTGGNRSDSEGHPENDIILTGAELSSTRCQHCRQRCKTSTDLINHLKSCKAFGSAYDQQPKLEDGLDIPIKSEDVSMDETAKEEEDGNSMENRVFVWNELPQMHENIGEEDEEMEESELVDTEMPCAEEEEFDADSQMYGTVTSKGADNTESGTLVAEIDPRLSLTVKKVFKCPHCSFWASTASRFHVHIVGHLNKKPFECSLCMYRSNWRWDITKHIRLKSARDPSHLEAKVNMTDETGRRNYSKYNKYLTMMKVQEPSAESSGTGRRSKACDATQGIATENDIIPLPAPPRLTRAPTPGTAYQIPQGAPLRPPPPLKAAHQVSTAPATKKTLWKCKKCNFRDSSKDLVLSHVKKHYGKKPPSAAQSESQNPEEASEEAGMADPTGAAALFHKTPPFRCGHCHQVSNWKHVIQRHCRLKHNGFVLIELDWKDDSGSKQSLDPAMSLDVPGSVGESLDKFSCDICPFTTDSEGDLTAHKLNHVDRRGSIFKCTYCPFYVPSKIAVLEHMEVHGVECGVQLAMVNFDNFEPSDCNEAFLNKRNDANQPKRYKCRQCPYVSNSKTQFLYHKQFHRPRDAPFKCMYCSYNVSRRHLLYQHLRVHDTSQEQNNSEQQSSSDSPVDPIPAPEIDTADMPEIPLVWVFKSGNFQKMFKCRWCPHVNVRKINIQEHEKMHRPEGKNSSNSQQQPSFKLQCPDCNYMCKNAGVLSSHLKVHQGFYGEIRSLVDPTKTDAEQVQALQKAIRIVEPEVVISVDGDTKEECKESNEKDQSPQPESVYNQSSSHDQNRDHNDDTRKIISFCSKCPARFFLKRELRIHSKFHLIRSPFGCPYCSYAARQRPHLLSHYKVHSQEYQQRTAELVNSYAVSTENPRQKTVIITKTSDVIDGPVWMLENCNSEKKRDENKLESKKKYSDRTKYSCSRCPAKFIKFVALQYHRTLHGGSHQHKCKYCDYAVKTYGNLVRHQLVHEEGEKRKALKASLSESPRIKSESGSESPPMKFKPKLELNKKKTDPQFGTLMHGSPEFIYPTYLKNGKIKEKRYKCHKCPSAFEKRDQYRIHLSLHGSKQKYRCEKCDYSVKYYANYVQHMRKHQSHDEALEARKSKEFEDEPEESSPTEQAPPEEECVLYDEKNPEQAYPLTLLEQQTLLLQEMKKQTEKDDDRKMYWCAYCPYVSNRRDAVDNHTRRHYCVSGIRSTFKCMHCDYSASQANFLREHNKLHFSKSSRHKPDAYLKCEKMELWCIEEKGTDDQRSEVRTLVFKDKGENCEDRFFPPIPAHLYQSDEDDWKIYVNPETGEPIAESDLEPNPENDVVMEYEADDPLPPQLETGNLGNEELLEMVEEQLGELPHEDLVITPKPKVKRWRGKNWQCKKCPHAFGKKDQYLRHVSLHGSNQRHNCDICDYSVKYYTNYVQHMRMHQMYEPDKVIYVKKNAQSLEESVMKMAKEAETHPDLELFINNMGEVEGYESDSVMSRGDEKMAVDCCEDTDREYSSLSDATEVSMSSEEGMRENSVGMEGDVGEFVDDENISSIIS</sequence>
<feature type="region of interest" description="Disordered" evidence="10">
    <location>
        <begin position="1081"/>
        <end position="1110"/>
    </location>
</feature>
<gene>
    <name evidence="12" type="ORF">PYX00_006270</name>
</gene>
<evidence type="ECO:0000256" key="3">
    <source>
        <dbReference type="ARBA" id="ARBA00022737"/>
    </source>
</evidence>
<feature type="compositionally biased region" description="Polar residues" evidence="10">
    <location>
        <begin position="880"/>
        <end position="893"/>
    </location>
</feature>
<dbReference type="GO" id="GO:0008270">
    <property type="term" value="F:zinc ion binding"/>
    <property type="evidence" value="ECO:0007669"/>
    <property type="project" value="UniProtKB-KW"/>
</dbReference>
<accession>A0AAW2HUS2</accession>
<feature type="region of interest" description="Disordered" evidence="10">
    <location>
        <begin position="714"/>
        <end position="741"/>
    </location>
</feature>
<dbReference type="PANTHER" id="PTHR47772:SF13">
    <property type="entry name" value="GASTRULA ZINC FINGER PROTEIN XLCGF49.1-LIKE-RELATED"/>
    <property type="match status" value="1"/>
</dbReference>
<dbReference type="InterPro" id="IPR013087">
    <property type="entry name" value="Znf_C2H2_type"/>
</dbReference>
<dbReference type="Pfam" id="PF00096">
    <property type="entry name" value="zf-C2H2"/>
    <property type="match status" value="1"/>
</dbReference>
<keyword evidence="3" id="KW-0677">Repeat</keyword>
<keyword evidence="4 9" id="KW-0863">Zinc-finger</keyword>
<feature type="domain" description="C2H2-type" evidence="11">
    <location>
        <begin position="1178"/>
        <end position="1205"/>
    </location>
</feature>
<dbReference type="SMART" id="SM00355">
    <property type="entry name" value="ZnF_C2H2"/>
    <property type="match status" value="22"/>
</dbReference>
<evidence type="ECO:0000256" key="4">
    <source>
        <dbReference type="ARBA" id="ARBA00022771"/>
    </source>
</evidence>
<feature type="domain" description="C2H2-type" evidence="11">
    <location>
        <begin position="690"/>
        <end position="717"/>
    </location>
</feature>
<comment type="caution">
    <text evidence="12">The sequence shown here is derived from an EMBL/GenBank/DDBJ whole genome shotgun (WGS) entry which is preliminary data.</text>
</comment>
<feature type="domain" description="C2H2-type" evidence="11">
    <location>
        <begin position="446"/>
        <end position="473"/>
    </location>
</feature>
<feature type="region of interest" description="Disordered" evidence="10">
    <location>
        <begin position="467"/>
        <end position="493"/>
    </location>
</feature>
<feature type="compositionally biased region" description="Low complexity" evidence="10">
    <location>
        <begin position="716"/>
        <end position="727"/>
    </location>
</feature>
<keyword evidence="7" id="KW-0804">Transcription</keyword>
<feature type="region of interest" description="Disordered" evidence="10">
    <location>
        <begin position="1201"/>
        <end position="1233"/>
    </location>
</feature>
<feature type="compositionally biased region" description="Basic and acidic residues" evidence="10">
    <location>
        <begin position="866"/>
        <end position="879"/>
    </location>
</feature>
<organism evidence="12">
    <name type="scientific">Menopon gallinae</name>
    <name type="common">poultry shaft louse</name>
    <dbReference type="NCBI Taxonomy" id="328185"/>
    <lineage>
        <taxon>Eukaryota</taxon>
        <taxon>Metazoa</taxon>
        <taxon>Ecdysozoa</taxon>
        <taxon>Arthropoda</taxon>
        <taxon>Hexapoda</taxon>
        <taxon>Insecta</taxon>
        <taxon>Pterygota</taxon>
        <taxon>Neoptera</taxon>
        <taxon>Paraneoptera</taxon>
        <taxon>Psocodea</taxon>
        <taxon>Troctomorpha</taxon>
        <taxon>Phthiraptera</taxon>
        <taxon>Amblycera</taxon>
        <taxon>Menoponidae</taxon>
        <taxon>Menopon</taxon>
    </lineage>
</organism>
<feature type="domain" description="C2H2-type" evidence="11">
    <location>
        <begin position="1504"/>
        <end position="1531"/>
    </location>
</feature>
<name>A0AAW2HUS2_9NEOP</name>
<feature type="domain" description="C2H2-type" evidence="11">
    <location>
        <begin position="936"/>
        <end position="963"/>
    </location>
</feature>
<evidence type="ECO:0000256" key="1">
    <source>
        <dbReference type="ARBA" id="ARBA00004123"/>
    </source>
</evidence>
<feature type="domain" description="C2H2-type" evidence="11">
    <location>
        <begin position="1306"/>
        <end position="1333"/>
    </location>
</feature>
<keyword evidence="5" id="KW-0862">Zinc</keyword>
<feature type="domain" description="C2H2-type" evidence="11">
    <location>
        <begin position="282"/>
        <end position="309"/>
    </location>
</feature>
<protein>
    <recommendedName>
        <fullName evidence="11">C2H2-type domain-containing protein</fullName>
    </recommendedName>
</protein>
<dbReference type="FunFam" id="3.30.160.60:FF:000894">
    <property type="entry name" value="Uncharacterized protein, isoform C"/>
    <property type="match status" value="1"/>
</dbReference>
<feature type="region of interest" description="Disordered" evidence="10">
    <location>
        <begin position="1600"/>
        <end position="1641"/>
    </location>
</feature>
<evidence type="ECO:0000259" key="11">
    <source>
        <dbReference type="PROSITE" id="PS50157"/>
    </source>
</evidence>
<feature type="domain" description="C2H2-type" evidence="11">
    <location>
        <begin position="1150"/>
        <end position="1177"/>
    </location>
</feature>
<dbReference type="PANTHER" id="PTHR47772">
    <property type="entry name" value="ZINC FINGER PROTEIN 200"/>
    <property type="match status" value="1"/>
</dbReference>
<feature type="compositionally biased region" description="Polar residues" evidence="10">
    <location>
        <begin position="1600"/>
        <end position="1612"/>
    </location>
</feature>
<comment type="subcellular location">
    <subcellularLocation>
        <location evidence="1">Nucleus</location>
    </subcellularLocation>
</comment>
<dbReference type="PROSITE" id="PS50157">
    <property type="entry name" value="ZINC_FINGER_C2H2_2"/>
    <property type="match status" value="12"/>
</dbReference>
<feature type="compositionally biased region" description="Polar residues" evidence="10">
    <location>
        <begin position="476"/>
        <end position="485"/>
    </location>
</feature>
<evidence type="ECO:0000256" key="8">
    <source>
        <dbReference type="ARBA" id="ARBA00023242"/>
    </source>
</evidence>
<proteinExistence type="predicted"/>
<keyword evidence="6" id="KW-0805">Transcription regulation</keyword>
<dbReference type="InterPro" id="IPR050636">
    <property type="entry name" value="C2H2-ZF_domain-containing"/>
</dbReference>
<keyword evidence="8" id="KW-0539">Nucleus</keyword>
<keyword evidence="2" id="KW-0479">Metal-binding</keyword>
<feature type="domain" description="C2H2-type" evidence="11">
    <location>
        <begin position="1055"/>
        <end position="1082"/>
    </location>
</feature>
<evidence type="ECO:0000256" key="5">
    <source>
        <dbReference type="ARBA" id="ARBA00022833"/>
    </source>
</evidence>
<feature type="region of interest" description="Disordered" evidence="10">
    <location>
        <begin position="866"/>
        <end position="900"/>
    </location>
</feature>
<feature type="domain" description="C2H2-type" evidence="11">
    <location>
        <begin position="908"/>
        <end position="935"/>
    </location>
</feature>
<evidence type="ECO:0000256" key="10">
    <source>
        <dbReference type="SAM" id="MobiDB-lite"/>
    </source>
</evidence>
<dbReference type="SUPFAM" id="SSF57667">
    <property type="entry name" value="beta-beta-alpha zinc fingers"/>
    <property type="match status" value="6"/>
</dbReference>
<feature type="compositionally biased region" description="Acidic residues" evidence="10">
    <location>
        <begin position="1626"/>
        <end position="1635"/>
    </location>
</feature>
<evidence type="ECO:0000313" key="12">
    <source>
        <dbReference type="EMBL" id="KAL0273645.1"/>
    </source>
</evidence>
<feature type="compositionally biased region" description="Acidic residues" evidence="10">
    <location>
        <begin position="1215"/>
        <end position="1233"/>
    </location>
</feature>
<dbReference type="PROSITE" id="PS00028">
    <property type="entry name" value="ZINC_FINGER_C2H2_1"/>
    <property type="match status" value="10"/>
</dbReference>
<feature type="region of interest" description="Disordered" evidence="10">
    <location>
        <begin position="370"/>
        <end position="437"/>
    </location>
</feature>
<dbReference type="GO" id="GO:0005634">
    <property type="term" value="C:nucleus"/>
    <property type="evidence" value="ECO:0007669"/>
    <property type="project" value="UniProtKB-SubCell"/>
</dbReference>
<reference evidence="12" key="1">
    <citation type="journal article" date="2024" name="Gigascience">
        <title>Chromosome-level genome of the poultry shaft louse Menopon gallinae provides insight into the host-switching and adaptive evolution of parasitic lice.</title>
        <authorList>
            <person name="Xu Y."/>
            <person name="Ma L."/>
            <person name="Liu S."/>
            <person name="Liang Y."/>
            <person name="Liu Q."/>
            <person name="He Z."/>
            <person name="Tian L."/>
            <person name="Duan Y."/>
            <person name="Cai W."/>
            <person name="Li H."/>
            <person name="Song F."/>
        </authorList>
    </citation>
    <scope>NUCLEOTIDE SEQUENCE</scope>
    <source>
        <strain evidence="12">Cailab_2023a</strain>
    </source>
</reference>
<evidence type="ECO:0000256" key="7">
    <source>
        <dbReference type="ARBA" id="ARBA00023163"/>
    </source>
</evidence>
<evidence type="ECO:0000256" key="6">
    <source>
        <dbReference type="ARBA" id="ARBA00023015"/>
    </source>
</evidence>
<feature type="compositionally biased region" description="Basic and acidic residues" evidence="10">
    <location>
        <begin position="1202"/>
        <end position="1214"/>
    </location>
</feature>
<dbReference type="Gene3D" id="3.30.160.60">
    <property type="entry name" value="Classic Zinc Finger"/>
    <property type="match status" value="9"/>
</dbReference>
<feature type="domain" description="C2H2-type" evidence="11">
    <location>
        <begin position="1476"/>
        <end position="1503"/>
    </location>
</feature>
<evidence type="ECO:0000256" key="2">
    <source>
        <dbReference type="ARBA" id="ARBA00022723"/>
    </source>
</evidence>
<dbReference type="InterPro" id="IPR036236">
    <property type="entry name" value="Znf_C2H2_sf"/>
</dbReference>